<evidence type="ECO:0000313" key="9">
    <source>
        <dbReference type="Proteomes" id="UP000247922"/>
    </source>
</evidence>
<evidence type="ECO:0000256" key="6">
    <source>
        <dbReference type="HAMAP-Rule" id="MF_01877"/>
    </source>
</evidence>
<dbReference type="Gene3D" id="3.40.1010.10">
    <property type="entry name" value="Cobalt-precorrin-4 Transmethylase, Domain 1"/>
    <property type="match status" value="1"/>
</dbReference>
<dbReference type="InterPro" id="IPR014777">
    <property type="entry name" value="4pyrrole_Mease_sub1"/>
</dbReference>
<sequence>MHQQKSYETSAKGYLYIVPTPIGNLEDITIRAINTLKAVDLILAEDTRNTRKLLNHFEIQQPLKSFHEHSDERTRLYFLERLEAGEDLALVSDAGMPGISDPGQLLIKEAIEKEIHVIVLPGANAAICALVGSGLNTDHFYFYGFLPRKNKAIEQAFEELKRQKATMILYESPHRLKQTLWLIEKHLGDRQVAVARELTKRFEEYIRGPVTDVLGWAESTVIKGECCIVIEQGSEEDNNVDQWWLGLTLIEHVDHYINEESFKPKEAIKQVSDDRQMKKRDVYQAYHVEG</sequence>
<organism evidence="8 9">
    <name type="scientific">Streptohalobacillus salinus</name>
    <dbReference type="NCBI Taxonomy" id="621096"/>
    <lineage>
        <taxon>Bacteria</taxon>
        <taxon>Bacillati</taxon>
        <taxon>Bacillota</taxon>
        <taxon>Bacilli</taxon>
        <taxon>Bacillales</taxon>
        <taxon>Bacillaceae</taxon>
        <taxon>Streptohalobacillus</taxon>
    </lineage>
</organism>
<dbReference type="PROSITE" id="PS01296">
    <property type="entry name" value="RSMI"/>
    <property type="match status" value="1"/>
</dbReference>
<evidence type="ECO:0000256" key="3">
    <source>
        <dbReference type="ARBA" id="ARBA00022603"/>
    </source>
</evidence>
<comment type="subcellular location">
    <subcellularLocation>
        <location evidence="6">Cytoplasm</location>
    </subcellularLocation>
</comment>
<dbReference type="PANTHER" id="PTHR46111">
    <property type="entry name" value="RIBOSOMAL RNA SMALL SUBUNIT METHYLTRANSFERASE I"/>
    <property type="match status" value="1"/>
</dbReference>
<proteinExistence type="inferred from homology"/>
<accession>A0A2V3W626</accession>
<dbReference type="PANTHER" id="PTHR46111:SF1">
    <property type="entry name" value="RIBOSOMAL RNA SMALL SUBUNIT METHYLTRANSFERASE I"/>
    <property type="match status" value="1"/>
</dbReference>
<reference evidence="8 9" key="1">
    <citation type="submission" date="2018-05" db="EMBL/GenBank/DDBJ databases">
        <title>Genomic Encyclopedia of Type Strains, Phase IV (KMG-IV): sequencing the most valuable type-strain genomes for metagenomic binning, comparative biology and taxonomic classification.</title>
        <authorList>
            <person name="Goeker M."/>
        </authorList>
    </citation>
    <scope>NUCLEOTIDE SEQUENCE [LARGE SCALE GENOMIC DNA]</scope>
    <source>
        <strain evidence="8 9">DSM 22440</strain>
    </source>
</reference>
<dbReference type="Pfam" id="PF00590">
    <property type="entry name" value="TP_methylase"/>
    <property type="match status" value="1"/>
</dbReference>
<dbReference type="AlphaFoldDB" id="A0A2V3W626"/>
<dbReference type="RefSeq" id="WP_110251891.1">
    <property type="nucleotide sequence ID" value="NZ_QJJR01000012.1"/>
</dbReference>
<dbReference type="InterPro" id="IPR000878">
    <property type="entry name" value="4pyrrol_Mease"/>
</dbReference>
<dbReference type="InterPro" id="IPR018063">
    <property type="entry name" value="SAM_MeTrfase_RsmI_CS"/>
</dbReference>
<dbReference type="Proteomes" id="UP000247922">
    <property type="component" value="Unassembled WGS sequence"/>
</dbReference>
<dbReference type="GO" id="GO:0070677">
    <property type="term" value="F:rRNA (cytosine-2'-O-)-methyltransferase activity"/>
    <property type="evidence" value="ECO:0007669"/>
    <property type="project" value="UniProtKB-UniRule"/>
</dbReference>
<dbReference type="InterPro" id="IPR008189">
    <property type="entry name" value="rRNA_ssu_MeTfrase_I"/>
</dbReference>
<dbReference type="CDD" id="cd11648">
    <property type="entry name" value="RsmI"/>
    <property type="match status" value="1"/>
</dbReference>
<dbReference type="FunFam" id="3.30.950.10:FF:000002">
    <property type="entry name" value="Ribosomal RNA small subunit methyltransferase I"/>
    <property type="match status" value="1"/>
</dbReference>
<dbReference type="EMBL" id="QJJR01000012">
    <property type="protein sequence ID" value="PXW88481.1"/>
    <property type="molecule type" value="Genomic_DNA"/>
</dbReference>
<evidence type="ECO:0000256" key="5">
    <source>
        <dbReference type="ARBA" id="ARBA00022691"/>
    </source>
</evidence>
<dbReference type="NCBIfam" id="TIGR00096">
    <property type="entry name" value="16S rRNA (cytidine(1402)-2'-O)-methyltransferase"/>
    <property type="match status" value="1"/>
</dbReference>
<keyword evidence="2 6" id="KW-0698">rRNA processing</keyword>
<evidence type="ECO:0000256" key="2">
    <source>
        <dbReference type="ARBA" id="ARBA00022552"/>
    </source>
</evidence>
<feature type="domain" description="Tetrapyrrole methylase" evidence="7">
    <location>
        <begin position="15"/>
        <end position="212"/>
    </location>
</feature>
<dbReference type="HAMAP" id="MF_01877">
    <property type="entry name" value="16SrRNA_methyltr_I"/>
    <property type="match status" value="1"/>
</dbReference>
<comment type="caution">
    <text evidence="8">The sequence shown here is derived from an EMBL/GenBank/DDBJ whole genome shotgun (WGS) entry which is preliminary data.</text>
</comment>
<keyword evidence="4 6" id="KW-0808">Transferase</keyword>
<keyword evidence="5 6" id="KW-0949">S-adenosyl-L-methionine</keyword>
<comment type="similarity">
    <text evidence="6">Belongs to the methyltransferase superfamily. RsmI family.</text>
</comment>
<keyword evidence="3 6" id="KW-0489">Methyltransferase</keyword>
<dbReference type="SUPFAM" id="SSF53790">
    <property type="entry name" value="Tetrapyrrole methylase"/>
    <property type="match status" value="1"/>
</dbReference>
<comment type="catalytic activity">
    <reaction evidence="6">
        <text>cytidine(1402) in 16S rRNA + S-adenosyl-L-methionine = 2'-O-methylcytidine(1402) in 16S rRNA + S-adenosyl-L-homocysteine + H(+)</text>
        <dbReference type="Rhea" id="RHEA:42924"/>
        <dbReference type="Rhea" id="RHEA-COMP:10285"/>
        <dbReference type="Rhea" id="RHEA-COMP:10286"/>
        <dbReference type="ChEBI" id="CHEBI:15378"/>
        <dbReference type="ChEBI" id="CHEBI:57856"/>
        <dbReference type="ChEBI" id="CHEBI:59789"/>
        <dbReference type="ChEBI" id="CHEBI:74495"/>
        <dbReference type="ChEBI" id="CHEBI:82748"/>
        <dbReference type="EC" id="2.1.1.198"/>
    </reaction>
</comment>
<comment type="function">
    <text evidence="6">Catalyzes the 2'-O-methylation of the ribose of cytidine 1402 (C1402) in 16S rRNA.</text>
</comment>
<protein>
    <recommendedName>
        <fullName evidence="6">Ribosomal RNA small subunit methyltransferase I</fullName>
        <ecNumber evidence="6">2.1.1.198</ecNumber>
    </recommendedName>
    <alternativeName>
        <fullName evidence="6">16S rRNA 2'-O-ribose C1402 methyltransferase</fullName>
    </alternativeName>
    <alternativeName>
        <fullName evidence="6">rRNA (cytidine-2'-O-)-methyltransferase RsmI</fullName>
    </alternativeName>
</protein>
<evidence type="ECO:0000256" key="1">
    <source>
        <dbReference type="ARBA" id="ARBA00022490"/>
    </source>
</evidence>
<dbReference type="GO" id="GO:0005737">
    <property type="term" value="C:cytoplasm"/>
    <property type="evidence" value="ECO:0007669"/>
    <property type="project" value="UniProtKB-SubCell"/>
</dbReference>
<dbReference type="PIRSF" id="PIRSF005917">
    <property type="entry name" value="MTase_YraL"/>
    <property type="match status" value="1"/>
</dbReference>
<dbReference type="Gene3D" id="3.30.950.10">
    <property type="entry name" value="Methyltransferase, Cobalt-precorrin-4 Transmethylase, Domain 2"/>
    <property type="match status" value="1"/>
</dbReference>
<gene>
    <name evidence="6" type="primary">rsmI</name>
    <name evidence="8" type="ORF">DES38_11249</name>
</gene>
<keyword evidence="9" id="KW-1185">Reference proteome</keyword>
<keyword evidence="1 6" id="KW-0963">Cytoplasm</keyword>
<name>A0A2V3W626_9BACI</name>
<evidence type="ECO:0000256" key="4">
    <source>
        <dbReference type="ARBA" id="ARBA00022679"/>
    </source>
</evidence>
<evidence type="ECO:0000313" key="8">
    <source>
        <dbReference type="EMBL" id="PXW88481.1"/>
    </source>
</evidence>
<dbReference type="OrthoDB" id="9809084at2"/>
<dbReference type="FunFam" id="3.40.1010.10:FF:000007">
    <property type="entry name" value="Ribosomal RNA small subunit methyltransferase I"/>
    <property type="match status" value="1"/>
</dbReference>
<dbReference type="InterPro" id="IPR014776">
    <property type="entry name" value="4pyrrole_Mease_sub2"/>
</dbReference>
<dbReference type="EC" id="2.1.1.198" evidence="6"/>
<evidence type="ECO:0000259" key="7">
    <source>
        <dbReference type="Pfam" id="PF00590"/>
    </source>
</evidence>
<dbReference type="InterPro" id="IPR035996">
    <property type="entry name" value="4pyrrol_Methylase_sf"/>
</dbReference>